<dbReference type="KEGG" id="bml:BMA10229_0249"/>
<accession>A2RWK5</accession>
<organism evidence="2 3">
    <name type="scientific">Burkholderia mallei (strain NCTC 10229)</name>
    <dbReference type="NCBI Taxonomy" id="412022"/>
    <lineage>
        <taxon>Bacteria</taxon>
        <taxon>Pseudomonadati</taxon>
        <taxon>Pseudomonadota</taxon>
        <taxon>Betaproteobacteria</taxon>
        <taxon>Burkholderiales</taxon>
        <taxon>Burkholderiaceae</taxon>
        <taxon>Burkholderia</taxon>
        <taxon>pseudomallei group</taxon>
    </lineage>
</organism>
<protein>
    <submittedName>
        <fullName evidence="2">Uncharacterized protein</fullName>
    </submittedName>
</protein>
<dbReference type="HOGENOM" id="CLU_2785873_0_0_4"/>
<evidence type="ECO:0000313" key="2">
    <source>
        <dbReference type="EMBL" id="ABM99752.1"/>
    </source>
</evidence>
<evidence type="ECO:0000256" key="1">
    <source>
        <dbReference type="SAM" id="MobiDB-lite"/>
    </source>
</evidence>
<proteinExistence type="predicted"/>
<dbReference type="AlphaFoldDB" id="A2RWK5"/>
<feature type="region of interest" description="Disordered" evidence="1">
    <location>
        <begin position="18"/>
        <end position="68"/>
    </location>
</feature>
<evidence type="ECO:0000313" key="3">
    <source>
        <dbReference type="Proteomes" id="UP000002283"/>
    </source>
</evidence>
<gene>
    <name evidence="2" type="ordered locus">BMA10229_0249</name>
</gene>
<dbReference type="EMBL" id="CP000545">
    <property type="protein sequence ID" value="ABM99752.1"/>
    <property type="molecule type" value="Genomic_DNA"/>
</dbReference>
<name>A2RWK5_BURM9</name>
<reference evidence="2 3" key="1">
    <citation type="submission" date="2007-01" db="EMBL/GenBank/DDBJ databases">
        <authorList>
            <person name="DeShazer D."/>
            <person name="Woods D.E."/>
            <person name="Nierman W.C."/>
        </authorList>
    </citation>
    <scope>NUCLEOTIDE SEQUENCE [LARGE SCALE GENOMIC DNA]</scope>
    <source>
        <strain evidence="2 3">NCTC 10229</strain>
    </source>
</reference>
<sequence length="68" mass="7427">MVCDTRGTARIETARASRADGPNRIGKFRSRSASARRIGDAGQSIGRHFESTSHHATTGHFIERSARC</sequence>
<dbReference type="Proteomes" id="UP000002283">
    <property type="component" value="Chromosome II"/>
</dbReference>